<evidence type="ECO:0000313" key="2">
    <source>
        <dbReference type="EMBL" id="MCE7026439.1"/>
    </source>
</evidence>
<reference evidence="2" key="1">
    <citation type="submission" date="2022-01" db="EMBL/GenBank/DDBJ databases">
        <title>Jiella avicenniae sp. nov., a novel endophytic bacterium isolated from bark of Avicennia marina.</title>
        <authorList>
            <person name="Tuo L."/>
        </authorList>
    </citation>
    <scope>NUCLEOTIDE SEQUENCE</scope>
    <source>
        <strain evidence="2">CBK1P-4</strain>
    </source>
</reference>
<proteinExistence type="predicted"/>
<gene>
    <name evidence="2" type="ORF">LZD57_00415</name>
</gene>
<organism evidence="2 3">
    <name type="scientific">Jiella avicenniae</name>
    <dbReference type="NCBI Taxonomy" id="2907202"/>
    <lineage>
        <taxon>Bacteria</taxon>
        <taxon>Pseudomonadati</taxon>
        <taxon>Pseudomonadota</taxon>
        <taxon>Alphaproteobacteria</taxon>
        <taxon>Hyphomicrobiales</taxon>
        <taxon>Aurantimonadaceae</taxon>
        <taxon>Jiella</taxon>
    </lineage>
</organism>
<comment type="caution">
    <text evidence="2">The sequence shown here is derived from an EMBL/GenBank/DDBJ whole genome shotgun (WGS) entry which is preliminary data.</text>
</comment>
<evidence type="ECO:0000313" key="3">
    <source>
        <dbReference type="Proteomes" id="UP001139035"/>
    </source>
</evidence>
<sequence>MNDIRRALGTALPGTRGATAADQEAIDDTVAGGCGVGIYKPAECRRHDAVER</sequence>
<feature type="region of interest" description="Disordered" evidence="1">
    <location>
        <begin position="1"/>
        <end position="21"/>
    </location>
</feature>
<dbReference type="AlphaFoldDB" id="A0A9X1T3G2"/>
<dbReference type="RefSeq" id="WP_233717143.1">
    <property type="nucleotide sequence ID" value="NZ_JAJUWU010000001.1"/>
</dbReference>
<dbReference type="EMBL" id="JAJUWU010000001">
    <property type="protein sequence ID" value="MCE7026439.1"/>
    <property type="molecule type" value="Genomic_DNA"/>
</dbReference>
<accession>A0A9X1T3G2</accession>
<evidence type="ECO:0000256" key="1">
    <source>
        <dbReference type="SAM" id="MobiDB-lite"/>
    </source>
</evidence>
<dbReference type="Proteomes" id="UP001139035">
    <property type="component" value="Unassembled WGS sequence"/>
</dbReference>
<name>A0A9X1T3G2_9HYPH</name>
<protein>
    <submittedName>
        <fullName evidence="2">Uncharacterized protein</fullName>
    </submittedName>
</protein>
<keyword evidence="3" id="KW-1185">Reference proteome</keyword>